<evidence type="ECO:0000313" key="8">
    <source>
        <dbReference type="EMBL" id="OQO93236.1"/>
    </source>
</evidence>
<keyword evidence="5 6" id="KW-0472">Membrane</keyword>
<evidence type="ECO:0000313" key="9">
    <source>
        <dbReference type="Proteomes" id="UP000192591"/>
    </source>
</evidence>
<keyword evidence="9" id="KW-1185">Reference proteome</keyword>
<keyword evidence="3 6" id="KW-0812">Transmembrane</keyword>
<dbReference type="GO" id="GO:0005886">
    <property type="term" value="C:plasma membrane"/>
    <property type="evidence" value="ECO:0007669"/>
    <property type="project" value="UniProtKB-SubCell"/>
</dbReference>
<dbReference type="AlphaFoldDB" id="A0A1V9A888"/>
<feature type="transmembrane region" description="Helical" evidence="6">
    <location>
        <begin position="156"/>
        <end position="183"/>
    </location>
</feature>
<dbReference type="EMBL" id="MWIH01000005">
    <property type="protein sequence ID" value="OQO93236.1"/>
    <property type="molecule type" value="Genomic_DNA"/>
</dbReference>
<comment type="subcellular location">
    <subcellularLocation>
        <location evidence="1">Cell membrane</location>
        <topology evidence="1">Multi-pass membrane protein</topology>
    </subcellularLocation>
</comment>
<evidence type="ECO:0000256" key="1">
    <source>
        <dbReference type="ARBA" id="ARBA00004651"/>
    </source>
</evidence>
<evidence type="ECO:0000256" key="5">
    <source>
        <dbReference type="ARBA" id="ARBA00023136"/>
    </source>
</evidence>
<evidence type="ECO:0000256" key="3">
    <source>
        <dbReference type="ARBA" id="ARBA00022692"/>
    </source>
</evidence>
<sequence length="190" mass="19222">MLVIAAVVFAAPMLGVPRSRARLRRIRSLTVSPVCPAAVTGVRPAETDPALVVDLLGACLRGGLPVATAVDAVAAGTGGPVADVLRRTANALAVGADAETAWSHADGHPDTADLARAARRTASSGSALATQAFALADRVRRAEADRVEARAQRAGVLVAGPLGLCFLPAFLCLGVIPVVLGLADRLAVTP</sequence>
<accession>A0A1V9A888</accession>
<dbReference type="Pfam" id="PF00482">
    <property type="entry name" value="T2SSF"/>
    <property type="match status" value="1"/>
</dbReference>
<dbReference type="PANTHER" id="PTHR35007">
    <property type="entry name" value="INTEGRAL MEMBRANE PROTEIN-RELATED"/>
    <property type="match status" value="1"/>
</dbReference>
<feature type="domain" description="Type II secretion system protein GspF" evidence="7">
    <location>
        <begin position="54"/>
        <end position="173"/>
    </location>
</feature>
<proteinExistence type="predicted"/>
<dbReference type="STRING" id="1962155.B1813_12090"/>
<reference evidence="8 9" key="1">
    <citation type="submission" date="2017-02" db="EMBL/GenBank/DDBJ databases">
        <title>Draft genome of Saccharomonospora sp. 154.</title>
        <authorList>
            <person name="Alonso-Carmona G.S."/>
            <person name="De La Haba R."/>
            <person name="Vera-Gargallo B."/>
            <person name="Sandoval-Trujillo A.H."/>
            <person name="Ramirez-Duran N."/>
            <person name="Ventosa A."/>
        </authorList>
    </citation>
    <scope>NUCLEOTIDE SEQUENCE [LARGE SCALE GENOMIC DNA]</scope>
    <source>
        <strain evidence="8 9">LRS4.154</strain>
    </source>
</reference>
<organism evidence="8 9">
    <name type="scientific">Saccharomonospora piscinae</name>
    <dbReference type="NCBI Taxonomy" id="687388"/>
    <lineage>
        <taxon>Bacteria</taxon>
        <taxon>Bacillati</taxon>
        <taxon>Actinomycetota</taxon>
        <taxon>Actinomycetes</taxon>
        <taxon>Pseudonocardiales</taxon>
        <taxon>Pseudonocardiaceae</taxon>
        <taxon>Saccharomonospora</taxon>
    </lineage>
</organism>
<dbReference type="PANTHER" id="PTHR35007:SF3">
    <property type="entry name" value="POSSIBLE CONSERVED ALANINE RICH MEMBRANE PROTEIN"/>
    <property type="match status" value="1"/>
</dbReference>
<dbReference type="InterPro" id="IPR018076">
    <property type="entry name" value="T2SS_GspF_dom"/>
</dbReference>
<dbReference type="Proteomes" id="UP000192591">
    <property type="component" value="Unassembled WGS sequence"/>
</dbReference>
<evidence type="ECO:0000259" key="7">
    <source>
        <dbReference type="Pfam" id="PF00482"/>
    </source>
</evidence>
<evidence type="ECO:0000256" key="6">
    <source>
        <dbReference type="SAM" id="Phobius"/>
    </source>
</evidence>
<keyword evidence="2" id="KW-1003">Cell membrane</keyword>
<name>A0A1V9A888_SACPI</name>
<evidence type="ECO:0000256" key="4">
    <source>
        <dbReference type="ARBA" id="ARBA00022989"/>
    </source>
</evidence>
<protein>
    <submittedName>
        <fullName evidence="8">Pilus assembly protein TadC</fullName>
    </submittedName>
</protein>
<evidence type="ECO:0000256" key="2">
    <source>
        <dbReference type="ARBA" id="ARBA00022475"/>
    </source>
</evidence>
<gene>
    <name evidence="8" type="ORF">B1813_12090</name>
</gene>
<keyword evidence="4 6" id="KW-1133">Transmembrane helix</keyword>
<comment type="caution">
    <text evidence="8">The sequence shown here is derived from an EMBL/GenBank/DDBJ whole genome shotgun (WGS) entry which is preliminary data.</text>
</comment>